<gene>
    <name evidence="2" type="ORF">FHS38_002020</name>
</gene>
<keyword evidence="3" id="KW-1185">Reference proteome</keyword>
<feature type="signal peptide" evidence="1">
    <location>
        <begin position="1"/>
        <end position="32"/>
    </location>
</feature>
<reference evidence="2 3" key="1">
    <citation type="submission" date="2020-08" db="EMBL/GenBank/DDBJ databases">
        <title>Genomic Encyclopedia of Type Strains, Phase III (KMG-III): the genomes of soil and plant-associated and newly described type strains.</title>
        <authorList>
            <person name="Whitman W."/>
        </authorList>
    </citation>
    <scope>NUCLEOTIDE SEQUENCE [LARGE SCALE GENOMIC DNA]</scope>
    <source>
        <strain evidence="2 3">CECT 3265</strain>
    </source>
</reference>
<dbReference type="RefSeq" id="WP_184732942.1">
    <property type="nucleotide sequence ID" value="NZ_BMRW01000003.1"/>
</dbReference>
<name>A0A7W7LAB7_STRNE</name>
<dbReference type="PROSITE" id="PS51318">
    <property type="entry name" value="TAT"/>
    <property type="match status" value="1"/>
</dbReference>
<proteinExistence type="predicted"/>
<evidence type="ECO:0000313" key="2">
    <source>
        <dbReference type="EMBL" id="MBB4885991.1"/>
    </source>
</evidence>
<feature type="chain" id="PRO_5031261424" description="ATP-binding protein" evidence="1">
    <location>
        <begin position="33"/>
        <end position="126"/>
    </location>
</feature>
<accession>A0A7W7LAB7</accession>
<organism evidence="2 3">
    <name type="scientific">Streptomyces netropsis</name>
    <name type="common">Streptoverticillium netropsis</name>
    <dbReference type="NCBI Taxonomy" id="55404"/>
    <lineage>
        <taxon>Bacteria</taxon>
        <taxon>Bacillati</taxon>
        <taxon>Actinomycetota</taxon>
        <taxon>Actinomycetes</taxon>
        <taxon>Kitasatosporales</taxon>
        <taxon>Streptomycetaceae</taxon>
        <taxon>Streptomyces</taxon>
    </lineage>
</organism>
<keyword evidence="1" id="KW-0732">Signal</keyword>
<dbReference type="InterPro" id="IPR006311">
    <property type="entry name" value="TAT_signal"/>
</dbReference>
<comment type="caution">
    <text evidence="2">The sequence shown here is derived from an EMBL/GenBank/DDBJ whole genome shotgun (WGS) entry which is preliminary data.</text>
</comment>
<sequence>MSLPLTRRIAQAALLVAAGAAGAVGAAGVASAADVTQAPLSSLDTANLTNNVSAVTDQAGGTATNLSGKAVEGVPAATKTVGKVGKEATPVVQKAAGQVGSSAGKVVGETANTATKGGLPSTPLGG</sequence>
<dbReference type="Proteomes" id="UP000556436">
    <property type="component" value="Unassembled WGS sequence"/>
</dbReference>
<evidence type="ECO:0000313" key="3">
    <source>
        <dbReference type="Proteomes" id="UP000556436"/>
    </source>
</evidence>
<dbReference type="EMBL" id="JACHJG010000003">
    <property type="protein sequence ID" value="MBB4885991.1"/>
    <property type="molecule type" value="Genomic_DNA"/>
</dbReference>
<dbReference type="AlphaFoldDB" id="A0A7W7LAB7"/>
<evidence type="ECO:0000256" key="1">
    <source>
        <dbReference type="SAM" id="SignalP"/>
    </source>
</evidence>
<evidence type="ECO:0008006" key="4">
    <source>
        <dbReference type="Google" id="ProtNLM"/>
    </source>
</evidence>
<protein>
    <recommendedName>
        <fullName evidence="4">ATP-binding protein</fullName>
    </recommendedName>
</protein>